<evidence type="ECO:0000313" key="11">
    <source>
        <dbReference type="Proteomes" id="UP000265200"/>
    </source>
</evidence>
<dbReference type="AlphaFoldDB" id="A0A3P9I1H6"/>
<comment type="subcellular location">
    <subcellularLocation>
        <location evidence="1">Membrane</location>
        <topology evidence="1">Multi-pass membrane protein</topology>
    </subcellularLocation>
</comment>
<feature type="signal peptide" evidence="7">
    <location>
        <begin position="1"/>
        <end position="20"/>
    </location>
</feature>
<evidence type="ECO:0000259" key="8">
    <source>
        <dbReference type="PROSITE" id="PS50221"/>
    </source>
</evidence>
<evidence type="ECO:0000256" key="1">
    <source>
        <dbReference type="ARBA" id="ARBA00004141"/>
    </source>
</evidence>
<reference key="1">
    <citation type="journal article" date="2007" name="Nature">
        <title>The medaka draft genome and insights into vertebrate genome evolution.</title>
        <authorList>
            <person name="Kasahara M."/>
            <person name="Naruse K."/>
            <person name="Sasaki S."/>
            <person name="Nakatani Y."/>
            <person name="Qu W."/>
            <person name="Ahsan B."/>
            <person name="Yamada T."/>
            <person name="Nagayasu Y."/>
            <person name="Doi K."/>
            <person name="Kasai Y."/>
            <person name="Jindo T."/>
            <person name="Kobayashi D."/>
            <person name="Shimada A."/>
            <person name="Toyoda A."/>
            <person name="Kuroki Y."/>
            <person name="Fujiyama A."/>
            <person name="Sasaki T."/>
            <person name="Shimizu A."/>
            <person name="Asakawa S."/>
            <person name="Shimizu N."/>
            <person name="Hashimoto S."/>
            <person name="Yang J."/>
            <person name="Lee Y."/>
            <person name="Matsushima K."/>
            <person name="Sugano S."/>
            <person name="Sakaizumi M."/>
            <person name="Narita T."/>
            <person name="Ohishi K."/>
            <person name="Haga S."/>
            <person name="Ohta F."/>
            <person name="Nomoto H."/>
            <person name="Nogata K."/>
            <person name="Morishita T."/>
            <person name="Endo T."/>
            <person name="Shin-I T."/>
            <person name="Takeda H."/>
            <person name="Morishita S."/>
            <person name="Kohara Y."/>
        </authorList>
    </citation>
    <scope>NUCLEOTIDE SEQUENCE [LARGE SCALE GENOMIC DNA]</scope>
    <source>
        <strain>Hd-rR</strain>
    </source>
</reference>
<keyword evidence="5" id="KW-1015">Disulfide bond</keyword>
<name>A0A3P9I1H6_ORYLA</name>
<accession>A0A3P9I1H6</accession>
<sequence>MKVYIRVVLTIFLFCISSRGTKNIETLLESISVNKTTTISGENYVVMLYKHTNPFNGAVFYANETQADSDKPVYNPTITVQLPGELNLSKTEDMIVFINLKLSDWNDSFPRLYENRLVGLSVKNRRITGLKTPVNITMSYSAGLNKTQEPQCVFLNNTSQAFSTEGCQTQWEYGQHQVICSCDHLTYFGILMVSASLSSTDQQILSRITEIGCGISLFCLVVTVFIFYTRRKIKVDDSKKIHISLAIALILLNLHFLTSEMVAESSSSGLCVYMALALHYSLLATFCWMGLEGFHLYLLIIKVFNIYINRYMLKISVVGWGECCFLTGDTFHVERFT</sequence>
<dbReference type="Gene3D" id="1.20.1070.10">
    <property type="entry name" value="Rhodopsin 7-helix transmembrane proteins"/>
    <property type="match status" value="1"/>
</dbReference>
<dbReference type="InterPro" id="IPR000832">
    <property type="entry name" value="GPCR_2_secretin-like"/>
</dbReference>
<dbReference type="InterPro" id="IPR057244">
    <property type="entry name" value="GAIN_B"/>
</dbReference>
<dbReference type="InterPro" id="IPR046338">
    <property type="entry name" value="GAIN_dom_sf"/>
</dbReference>
<proteinExistence type="predicted"/>
<feature type="domain" description="GAIN-B" evidence="8">
    <location>
        <begin position="35"/>
        <end position="198"/>
    </location>
</feature>
<evidence type="ECO:0000256" key="3">
    <source>
        <dbReference type="ARBA" id="ARBA00022989"/>
    </source>
</evidence>
<dbReference type="SMART" id="SM00303">
    <property type="entry name" value="GPS"/>
    <property type="match status" value="1"/>
</dbReference>
<dbReference type="Pfam" id="PF00002">
    <property type="entry name" value="7tm_2"/>
    <property type="match status" value="1"/>
</dbReference>
<evidence type="ECO:0000256" key="2">
    <source>
        <dbReference type="ARBA" id="ARBA00022692"/>
    </source>
</evidence>
<dbReference type="GO" id="GO:0004930">
    <property type="term" value="F:G protein-coupled receptor activity"/>
    <property type="evidence" value="ECO:0007669"/>
    <property type="project" value="InterPro"/>
</dbReference>
<keyword evidence="4 6" id="KW-0472">Membrane</keyword>
<feature type="transmembrane region" description="Helical" evidence="6">
    <location>
        <begin position="208"/>
        <end position="229"/>
    </location>
</feature>
<evidence type="ECO:0000256" key="4">
    <source>
        <dbReference type="ARBA" id="ARBA00023136"/>
    </source>
</evidence>
<feature type="domain" description="G-protein coupled receptors family 2 profile 2" evidence="9">
    <location>
        <begin position="205"/>
        <end position="321"/>
    </location>
</feature>
<evidence type="ECO:0000256" key="5">
    <source>
        <dbReference type="ARBA" id="ARBA00023157"/>
    </source>
</evidence>
<evidence type="ECO:0000256" key="7">
    <source>
        <dbReference type="SAM" id="SignalP"/>
    </source>
</evidence>
<evidence type="ECO:0000259" key="9">
    <source>
        <dbReference type="PROSITE" id="PS50261"/>
    </source>
</evidence>
<dbReference type="InterPro" id="IPR000203">
    <property type="entry name" value="GPS"/>
</dbReference>
<dbReference type="PRINTS" id="PR00249">
    <property type="entry name" value="GPCRSECRETIN"/>
</dbReference>
<dbReference type="GO" id="GO:0007166">
    <property type="term" value="P:cell surface receptor signaling pathway"/>
    <property type="evidence" value="ECO:0007669"/>
    <property type="project" value="InterPro"/>
</dbReference>
<dbReference type="Gene3D" id="2.60.220.50">
    <property type="match status" value="1"/>
</dbReference>
<evidence type="ECO:0008006" key="12">
    <source>
        <dbReference type="Google" id="ProtNLM"/>
    </source>
</evidence>
<feature type="transmembrane region" description="Helical" evidence="6">
    <location>
        <begin position="278"/>
        <end position="304"/>
    </location>
</feature>
<keyword evidence="7" id="KW-0732">Signal</keyword>
<dbReference type="PANTHER" id="PTHR12011">
    <property type="entry name" value="ADHESION G-PROTEIN COUPLED RECEPTOR"/>
    <property type="match status" value="1"/>
</dbReference>
<feature type="transmembrane region" description="Helical" evidence="6">
    <location>
        <begin position="241"/>
        <end position="258"/>
    </location>
</feature>
<reference evidence="10 11" key="2">
    <citation type="submission" date="2017-04" db="EMBL/GenBank/DDBJ databases">
        <title>CpG methylation of centromeres and impact of large insertions on vertebrate speciation.</title>
        <authorList>
            <person name="Ichikawa K."/>
            <person name="Yoshimura J."/>
            <person name="Morishita S."/>
        </authorList>
    </citation>
    <scope>NUCLEOTIDE SEQUENCE</scope>
    <source>
        <strain evidence="10 11">HSOK</strain>
    </source>
</reference>
<organism evidence="10 11">
    <name type="scientific">Oryzias latipes</name>
    <name type="common">Japanese rice fish</name>
    <name type="synonym">Japanese killifish</name>
    <dbReference type="NCBI Taxonomy" id="8090"/>
    <lineage>
        <taxon>Eukaryota</taxon>
        <taxon>Metazoa</taxon>
        <taxon>Chordata</taxon>
        <taxon>Craniata</taxon>
        <taxon>Vertebrata</taxon>
        <taxon>Euteleostomi</taxon>
        <taxon>Actinopterygii</taxon>
        <taxon>Neopterygii</taxon>
        <taxon>Teleostei</taxon>
        <taxon>Neoteleostei</taxon>
        <taxon>Acanthomorphata</taxon>
        <taxon>Ovalentaria</taxon>
        <taxon>Atherinomorphae</taxon>
        <taxon>Beloniformes</taxon>
        <taxon>Adrianichthyidae</taxon>
        <taxon>Oryziinae</taxon>
        <taxon>Oryzias</taxon>
    </lineage>
</organism>
<dbReference type="Proteomes" id="UP000265200">
    <property type="component" value="Chromosome 3"/>
</dbReference>
<dbReference type="InterPro" id="IPR017981">
    <property type="entry name" value="GPCR_2-like_7TM"/>
</dbReference>
<keyword evidence="2 6" id="KW-0812">Transmembrane</keyword>
<feature type="chain" id="PRO_5018271332" description="Adhesion G protein-coupled receptor G3" evidence="7">
    <location>
        <begin position="21"/>
        <end position="337"/>
    </location>
</feature>
<reference evidence="10" key="3">
    <citation type="submission" date="2025-08" db="UniProtKB">
        <authorList>
            <consortium name="Ensembl"/>
        </authorList>
    </citation>
    <scope>IDENTIFICATION</scope>
    <source>
        <strain evidence="10">HSOK</strain>
    </source>
</reference>
<dbReference type="PROSITE" id="PS50261">
    <property type="entry name" value="G_PROTEIN_RECEP_F2_4"/>
    <property type="match status" value="1"/>
</dbReference>
<evidence type="ECO:0000313" key="10">
    <source>
        <dbReference type="Ensembl" id="ENSORLP00015013840.1"/>
    </source>
</evidence>
<protein>
    <recommendedName>
        <fullName evidence="12">Adhesion G protein-coupled receptor G3</fullName>
    </recommendedName>
</protein>
<dbReference type="PROSITE" id="PS50221">
    <property type="entry name" value="GAIN_B"/>
    <property type="match status" value="1"/>
</dbReference>
<dbReference type="GO" id="GO:0016020">
    <property type="term" value="C:membrane"/>
    <property type="evidence" value="ECO:0007669"/>
    <property type="project" value="UniProtKB-SubCell"/>
</dbReference>
<dbReference type="Ensembl" id="ENSORLT00015033241.1">
    <property type="protein sequence ID" value="ENSORLP00015013840.1"/>
    <property type="gene ID" value="ENSORLG00015000424.1"/>
</dbReference>
<reference evidence="10" key="4">
    <citation type="submission" date="2025-09" db="UniProtKB">
        <authorList>
            <consortium name="Ensembl"/>
        </authorList>
    </citation>
    <scope>IDENTIFICATION</scope>
    <source>
        <strain evidence="10">HSOK</strain>
    </source>
</reference>
<evidence type="ECO:0000256" key="6">
    <source>
        <dbReference type="SAM" id="Phobius"/>
    </source>
</evidence>
<dbReference type="Pfam" id="PF01825">
    <property type="entry name" value="GPS"/>
    <property type="match status" value="1"/>
</dbReference>
<dbReference type="PANTHER" id="PTHR12011:SF326">
    <property type="entry name" value="ADHESION G-PROTEIN COUPLED RECEPTOR G5"/>
    <property type="match status" value="1"/>
</dbReference>
<keyword evidence="3 6" id="KW-1133">Transmembrane helix</keyword>